<feature type="domain" description="PilZ" evidence="2">
    <location>
        <begin position="7"/>
        <end position="106"/>
    </location>
</feature>
<dbReference type="SUPFAM" id="SSF141371">
    <property type="entry name" value="PilZ domain-like"/>
    <property type="match status" value="1"/>
</dbReference>
<dbReference type="InterPro" id="IPR009875">
    <property type="entry name" value="PilZ_domain"/>
</dbReference>
<sequence length="125" mass="13521">MDDKNTERRHFNRVAFDAAAELISAQAQLQVQVLDLSLKGALLKLHSAEAAGLQTGSPCLLKIHLAGLEQAIAMAGEIGHVQGEHAGLVCRSIDLESITHLRRLIEMNLGDAALLDRDLRALISH</sequence>
<comment type="function">
    <text evidence="1">Binds the second messenger bis-(3'-5') cyclic dimeric guanosine monophosphate (c-di-GMP). Can bind two c-di-GMP molecules per monomer. May play a role in bacterial second-messenger regulated processes. Binding to c-di-GMP induces a conformational change of the C- and N-termini resulting in the exposure of a highly negative surface on one side of the protein to a possible effector protein.</text>
</comment>
<protein>
    <recommendedName>
        <fullName evidence="1">Cyclic diguanosine monophosphate-binding protein</fullName>
        <shortName evidence="1">c-di-GMP-binding protein</shortName>
    </recommendedName>
    <alternativeName>
        <fullName evidence="1">Pilz domain-containing protein</fullName>
    </alternativeName>
</protein>
<dbReference type="Gene3D" id="2.40.10.220">
    <property type="entry name" value="predicted glycosyltransferase like domains"/>
    <property type="match status" value="1"/>
</dbReference>
<dbReference type="Proteomes" id="UP001285263">
    <property type="component" value="Unassembled WGS sequence"/>
</dbReference>
<dbReference type="EMBL" id="JAXCLA010000002">
    <property type="protein sequence ID" value="MDY0744039.1"/>
    <property type="molecule type" value="Genomic_DNA"/>
</dbReference>
<gene>
    <name evidence="3" type="ORF">SNE35_05965</name>
</gene>
<evidence type="ECO:0000256" key="1">
    <source>
        <dbReference type="PIRNR" id="PIRNR028141"/>
    </source>
</evidence>
<comment type="subunit">
    <text evidence="1">Monomer in both c-di-GMP-bound and free forms.</text>
</comment>
<evidence type="ECO:0000313" key="4">
    <source>
        <dbReference type="Proteomes" id="UP001285263"/>
    </source>
</evidence>
<dbReference type="InterPro" id="IPR027021">
    <property type="entry name" value="C-di-GMP_BP_PA4608"/>
</dbReference>
<evidence type="ECO:0000259" key="2">
    <source>
        <dbReference type="Pfam" id="PF07238"/>
    </source>
</evidence>
<proteinExistence type="predicted"/>
<reference evidence="3 4" key="1">
    <citation type="submission" date="2023-11" db="EMBL/GenBank/DDBJ databases">
        <title>Paucibacter sp. nov., isolated from fresh soil in Korea.</title>
        <authorList>
            <person name="Le N.T.T."/>
        </authorList>
    </citation>
    <scope>NUCLEOTIDE SEQUENCE [LARGE SCALE GENOMIC DNA]</scope>
    <source>
        <strain evidence="3 4">R3-3</strain>
    </source>
</reference>
<keyword evidence="1" id="KW-0973">c-di-GMP</keyword>
<keyword evidence="1" id="KW-0547">Nucleotide-binding</keyword>
<dbReference type="PIRSF" id="PIRSF028141">
    <property type="entry name" value="C-di-GMP_BP_PA4608"/>
    <property type="match status" value="1"/>
</dbReference>
<evidence type="ECO:0000313" key="3">
    <source>
        <dbReference type="EMBL" id="MDY0744039.1"/>
    </source>
</evidence>
<comment type="caution">
    <text evidence="3">The sequence shown here is derived from an EMBL/GenBank/DDBJ whole genome shotgun (WGS) entry which is preliminary data.</text>
</comment>
<dbReference type="RefSeq" id="WP_320422364.1">
    <property type="nucleotide sequence ID" value="NZ_JAXCLA010000002.1"/>
</dbReference>
<accession>A0ABU5DD32</accession>
<dbReference type="Pfam" id="PF07238">
    <property type="entry name" value="PilZ"/>
    <property type="match status" value="1"/>
</dbReference>
<organism evidence="3 4">
    <name type="scientific">Roseateles agri</name>
    <dbReference type="NCBI Taxonomy" id="3098619"/>
    <lineage>
        <taxon>Bacteria</taxon>
        <taxon>Pseudomonadati</taxon>
        <taxon>Pseudomonadota</taxon>
        <taxon>Betaproteobacteria</taxon>
        <taxon>Burkholderiales</taxon>
        <taxon>Sphaerotilaceae</taxon>
        <taxon>Roseateles</taxon>
    </lineage>
</organism>
<name>A0ABU5DD32_9BURK</name>
<keyword evidence="4" id="KW-1185">Reference proteome</keyword>